<dbReference type="NCBIfam" id="TIGR01378">
    <property type="entry name" value="thi_PPkinase"/>
    <property type="match status" value="1"/>
</dbReference>
<evidence type="ECO:0000256" key="3">
    <source>
        <dbReference type="ARBA" id="ARBA00022679"/>
    </source>
</evidence>
<proteinExistence type="inferred from homology"/>
<sequence>MTTTNEATFDWKISEFLSKKGKRAPYIIIILNQPILRRNIFKTLWENADIKICADGGANHVYDAFKDEYIPNYIRGDLDSLRDDVRSYYHSKGTEIQCEPEQESTDFMKCINLVRIKEEENFSKYDVLAIGSSGGRLDQIMSNIHYLYKLRDERKIFLVSDKNMSFLLKKGKHNILCDRKIEGPTCGILPIGVQRATLTTTGLKWNMTNFTSAFGDMISTSNVLINDIITIETDAPVIWTVELQI</sequence>
<dbReference type="InterPro" id="IPR007373">
    <property type="entry name" value="Thiamin_PyroPKinase_B1-bd"/>
</dbReference>
<dbReference type="GO" id="GO:0030975">
    <property type="term" value="F:thiamine binding"/>
    <property type="evidence" value="ECO:0007669"/>
    <property type="project" value="UniProtKB-UniRule"/>
</dbReference>
<dbReference type="AlphaFoldDB" id="A0A9N8Z3X2"/>
<dbReference type="InterPro" id="IPR036371">
    <property type="entry name" value="TPK_B1-bd_sf"/>
</dbReference>
<evidence type="ECO:0000313" key="9">
    <source>
        <dbReference type="EMBL" id="CAG8471642.1"/>
    </source>
</evidence>
<name>A0A9N8Z3X2_9GLOM</name>
<dbReference type="Pfam" id="PF04263">
    <property type="entry name" value="TPK_catalytic"/>
    <property type="match status" value="1"/>
</dbReference>
<keyword evidence="4 7" id="KW-0547">Nucleotide-binding</keyword>
<keyword evidence="10" id="KW-1185">Reference proteome</keyword>
<dbReference type="InterPro" id="IPR036759">
    <property type="entry name" value="TPK_catalytic_sf"/>
</dbReference>
<dbReference type="Pfam" id="PF04265">
    <property type="entry name" value="TPK_B1_binding"/>
    <property type="match status" value="1"/>
</dbReference>
<dbReference type="GO" id="GO:0009229">
    <property type="term" value="P:thiamine diphosphate biosynthetic process"/>
    <property type="evidence" value="ECO:0007669"/>
    <property type="project" value="UniProtKB-UniRule"/>
</dbReference>
<evidence type="ECO:0000259" key="8">
    <source>
        <dbReference type="SMART" id="SM00983"/>
    </source>
</evidence>
<comment type="catalytic activity">
    <reaction evidence="7">
        <text>thiamine + ATP = thiamine diphosphate + AMP + H(+)</text>
        <dbReference type="Rhea" id="RHEA:11576"/>
        <dbReference type="ChEBI" id="CHEBI:15378"/>
        <dbReference type="ChEBI" id="CHEBI:18385"/>
        <dbReference type="ChEBI" id="CHEBI:30616"/>
        <dbReference type="ChEBI" id="CHEBI:58937"/>
        <dbReference type="ChEBI" id="CHEBI:456215"/>
    </reaction>
</comment>
<keyword evidence="5 7" id="KW-0418">Kinase</keyword>
<dbReference type="SMART" id="SM00983">
    <property type="entry name" value="TPK_B1_binding"/>
    <property type="match status" value="1"/>
</dbReference>
<dbReference type="Gene3D" id="2.60.120.320">
    <property type="entry name" value="Thiamin pyrophosphokinase, thiamin-binding domain"/>
    <property type="match status" value="1"/>
</dbReference>
<gene>
    <name evidence="9" type="ORF">FCALED_LOCUS2253</name>
</gene>
<dbReference type="Proteomes" id="UP000789570">
    <property type="component" value="Unassembled WGS sequence"/>
</dbReference>
<evidence type="ECO:0000256" key="6">
    <source>
        <dbReference type="ARBA" id="ARBA00022840"/>
    </source>
</evidence>
<dbReference type="PANTHER" id="PTHR13622:SF8">
    <property type="entry name" value="THIAMIN PYROPHOSPHOKINASE 1"/>
    <property type="match status" value="1"/>
</dbReference>
<dbReference type="SUPFAM" id="SSF63862">
    <property type="entry name" value="Thiamin pyrophosphokinase, substrate-binding domain"/>
    <property type="match status" value="1"/>
</dbReference>
<dbReference type="SUPFAM" id="SSF63999">
    <property type="entry name" value="Thiamin pyrophosphokinase, catalytic domain"/>
    <property type="match status" value="1"/>
</dbReference>
<evidence type="ECO:0000313" key="10">
    <source>
        <dbReference type="Proteomes" id="UP000789570"/>
    </source>
</evidence>
<dbReference type="PANTHER" id="PTHR13622">
    <property type="entry name" value="THIAMIN PYROPHOSPHOKINASE"/>
    <property type="match status" value="1"/>
</dbReference>
<dbReference type="FunFam" id="3.40.50.10240:FF:000006">
    <property type="entry name" value="Thiamin pyrophosphokinase 1"/>
    <property type="match status" value="1"/>
</dbReference>
<reference evidence="9" key="1">
    <citation type="submission" date="2021-06" db="EMBL/GenBank/DDBJ databases">
        <authorList>
            <person name="Kallberg Y."/>
            <person name="Tangrot J."/>
            <person name="Rosling A."/>
        </authorList>
    </citation>
    <scope>NUCLEOTIDE SEQUENCE</scope>
    <source>
        <strain evidence="9">UK204</strain>
    </source>
</reference>
<evidence type="ECO:0000256" key="2">
    <source>
        <dbReference type="ARBA" id="ARBA00006785"/>
    </source>
</evidence>
<dbReference type="GO" id="GO:0016301">
    <property type="term" value="F:kinase activity"/>
    <property type="evidence" value="ECO:0007669"/>
    <property type="project" value="UniProtKB-UniRule"/>
</dbReference>
<comment type="similarity">
    <text evidence="2 7">Belongs to the thiamine pyrophosphokinase family.</text>
</comment>
<comment type="caution">
    <text evidence="9">The sequence shown here is derived from an EMBL/GenBank/DDBJ whole genome shotgun (WGS) entry which is preliminary data.</text>
</comment>
<dbReference type="GO" id="GO:0005524">
    <property type="term" value="F:ATP binding"/>
    <property type="evidence" value="ECO:0007669"/>
    <property type="project" value="UniProtKB-UniRule"/>
</dbReference>
<dbReference type="GO" id="GO:0004788">
    <property type="term" value="F:thiamine diphosphokinase activity"/>
    <property type="evidence" value="ECO:0007669"/>
    <property type="project" value="UniProtKB-UniRule"/>
</dbReference>
<evidence type="ECO:0000256" key="1">
    <source>
        <dbReference type="ARBA" id="ARBA00005078"/>
    </source>
</evidence>
<keyword evidence="3 7" id="KW-0808">Transferase</keyword>
<accession>A0A9N8Z3X2</accession>
<dbReference type="GO" id="GO:0006772">
    <property type="term" value="P:thiamine metabolic process"/>
    <property type="evidence" value="ECO:0007669"/>
    <property type="project" value="InterPro"/>
</dbReference>
<dbReference type="InterPro" id="IPR016966">
    <property type="entry name" value="Thiamin_pyrophosphokinase_euk"/>
</dbReference>
<evidence type="ECO:0000256" key="4">
    <source>
        <dbReference type="ARBA" id="ARBA00022741"/>
    </source>
</evidence>
<keyword evidence="6 7" id="KW-0067">ATP-binding</keyword>
<evidence type="ECO:0000256" key="5">
    <source>
        <dbReference type="ARBA" id="ARBA00022777"/>
    </source>
</evidence>
<dbReference type="Gene3D" id="3.40.50.10240">
    <property type="entry name" value="Thiamin pyrophosphokinase, catalytic domain"/>
    <property type="match status" value="1"/>
</dbReference>
<dbReference type="CDD" id="cd07995">
    <property type="entry name" value="TPK"/>
    <property type="match status" value="1"/>
</dbReference>
<dbReference type="OrthoDB" id="25149at2759"/>
<comment type="pathway">
    <text evidence="1 7">Cofactor biosynthesis; thiamine diphosphate biosynthesis; thiamine diphosphate from thiamine: step 1/1.</text>
</comment>
<dbReference type="InterPro" id="IPR007371">
    <property type="entry name" value="TPK_catalytic"/>
</dbReference>
<dbReference type="EC" id="2.7.6.2" evidence="7"/>
<feature type="domain" description="Thiamin pyrophosphokinase thiamin-binding" evidence="8">
    <location>
        <begin position="171"/>
        <end position="237"/>
    </location>
</feature>
<dbReference type="FunFam" id="2.60.120.320:FF:000001">
    <property type="entry name" value="Thiamine pyrophosphokinase"/>
    <property type="match status" value="1"/>
</dbReference>
<dbReference type="EMBL" id="CAJVPQ010000330">
    <property type="protein sequence ID" value="CAG8471642.1"/>
    <property type="molecule type" value="Genomic_DNA"/>
</dbReference>
<dbReference type="InterPro" id="IPR006282">
    <property type="entry name" value="Thi_PPkinase"/>
</dbReference>
<protein>
    <recommendedName>
        <fullName evidence="7">Thiamine pyrophosphokinase</fullName>
        <ecNumber evidence="7">2.7.6.2</ecNumber>
    </recommendedName>
</protein>
<evidence type="ECO:0000256" key="7">
    <source>
        <dbReference type="PIRNR" id="PIRNR031057"/>
    </source>
</evidence>
<organism evidence="9 10">
    <name type="scientific">Funneliformis caledonium</name>
    <dbReference type="NCBI Taxonomy" id="1117310"/>
    <lineage>
        <taxon>Eukaryota</taxon>
        <taxon>Fungi</taxon>
        <taxon>Fungi incertae sedis</taxon>
        <taxon>Mucoromycota</taxon>
        <taxon>Glomeromycotina</taxon>
        <taxon>Glomeromycetes</taxon>
        <taxon>Glomerales</taxon>
        <taxon>Glomeraceae</taxon>
        <taxon>Funneliformis</taxon>
    </lineage>
</organism>
<dbReference type="PIRSF" id="PIRSF031057">
    <property type="entry name" value="Thiamin_pyrophosphokinase"/>
    <property type="match status" value="1"/>
</dbReference>